<dbReference type="InterPro" id="IPR013424">
    <property type="entry name" value="Ice-binding_C"/>
</dbReference>
<dbReference type="Proteomes" id="UP000574067">
    <property type="component" value="Unassembled WGS sequence"/>
</dbReference>
<evidence type="ECO:0000259" key="2">
    <source>
        <dbReference type="Pfam" id="PF07589"/>
    </source>
</evidence>
<keyword evidence="1" id="KW-0732">Signal</keyword>
<feature type="domain" description="Ice-binding protein C-terminal" evidence="2">
    <location>
        <begin position="159"/>
        <end position="182"/>
    </location>
</feature>
<feature type="signal peptide" evidence="1">
    <location>
        <begin position="1"/>
        <end position="21"/>
    </location>
</feature>
<comment type="caution">
    <text evidence="3">The sequence shown here is derived from an EMBL/GenBank/DDBJ whole genome shotgun (WGS) entry which is preliminary data.</text>
</comment>
<dbReference type="AlphaFoldDB" id="A0A848FAP6"/>
<accession>A0A848FAP6</accession>
<evidence type="ECO:0000256" key="1">
    <source>
        <dbReference type="SAM" id="SignalP"/>
    </source>
</evidence>
<organism evidence="3 4">
    <name type="scientific">Azohydromonas caseinilytica</name>
    <dbReference type="NCBI Taxonomy" id="2728836"/>
    <lineage>
        <taxon>Bacteria</taxon>
        <taxon>Pseudomonadati</taxon>
        <taxon>Pseudomonadota</taxon>
        <taxon>Betaproteobacteria</taxon>
        <taxon>Burkholderiales</taxon>
        <taxon>Sphaerotilaceae</taxon>
        <taxon>Azohydromonas</taxon>
    </lineage>
</organism>
<name>A0A848FAP6_9BURK</name>
<keyword evidence="4" id="KW-1185">Reference proteome</keyword>
<feature type="chain" id="PRO_5032967583" evidence="1">
    <location>
        <begin position="22"/>
        <end position="183"/>
    </location>
</feature>
<dbReference type="NCBIfam" id="TIGR02595">
    <property type="entry name" value="PEP_CTERM"/>
    <property type="match status" value="1"/>
</dbReference>
<proteinExistence type="predicted"/>
<reference evidence="3 4" key="1">
    <citation type="submission" date="2020-04" db="EMBL/GenBank/DDBJ databases">
        <title>Azohydromonas sp. isolated from soil.</title>
        <authorList>
            <person name="Dahal R.H."/>
        </authorList>
    </citation>
    <scope>NUCLEOTIDE SEQUENCE [LARGE SCALE GENOMIC DNA]</scope>
    <source>
        <strain evidence="3 4">G-1-1-14</strain>
    </source>
</reference>
<dbReference type="EMBL" id="JABBFW010000004">
    <property type="protein sequence ID" value="NML15041.1"/>
    <property type="molecule type" value="Genomic_DNA"/>
</dbReference>
<evidence type="ECO:0000313" key="4">
    <source>
        <dbReference type="Proteomes" id="UP000574067"/>
    </source>
</evidence>
<dbReference type="Pfam" id="PF07589">
    <property type="entry name" value="PEP-CTERM"/>
    <property type="match status" value="1"/>
</dbReference>
<evidence type="ECO:0000313" key="3">
    <source>
        <dbReference type="EMBL" id="NML15041.1"/>
    </source>
</evidence>
<dbReference type="RefSeq" id="WP_169159936.1">
    <property type="nucleotide sequence ID" value="NZ_JABBFW010000004.1"/>
</dbReference>
<protein>
    <submittedName>
        <fullName evidence="3">PEP-CTERM sorting domain-containing protein</fullName>
    </submittedName>
</protein>
<gene>
    <name evidence="3" type="ORF">HHL10_08635</name>
</gene>
<sequence length="183" mass="19187">MKKRVLATLLATALTAGGALAAPLMGSTVSYQYYYPTLDSPYAGTPNVNGNYVVGEGDEIRSLTDAVGWMDISANQILVQFSHGSRFGAADFSGWVLSDVFGTIDSFMSVSIDPSTTLAGMTSERLSFTADSISVNWGGLIFQAGDRLVLNVLTRGAIAVPEPGTLSLMGVALLGIAAVRRRG</sequence>